<proteinExistence type="predicted"/>
<comment type="caution">
    <text evidence="1">The sequence shown here is derived from an EMBL/GenBank/DDBJ whole genome shotgun (WGS) entry which is preliminary data.</text>
</comment>
<keyword evidence="2" id="KW-1185">Reference proteome</keyword>
<gene>
    <name evidence="1" type="ORF">T05_13462</name>
</gene>
<dbReference type="PANTHER" id="PTHR47331">
    <property type="entry name" value="PHD-TYPE DOMAIN-CONTAINING PROTEIN"/>
    <property type="match status" value="1"/>
</dbReference>
<evidence type="ECO:0000313" key="1">
    <source>
        <dbReference type="EMBL" id="KRX33976.1"/>
    </source>
</evidence>
<dbReference type="InterPro" id="IPR012337">
    <property type="entry name" value="RNaseH-like_sf"/>
</dbReference>
<organism evidence="1 2">
    <name type="scientific">Trichinella murrelli</name>
    <dbReference type="NCBI Taxonomy" id="144512"/>
    <lineage>
        <taxon>Eukaryota</taxon>
        <taxon>Metazoa</taxon>
        <taxon>Ecdysozoa</taxon>
        <taxon>Nematoda</taxon>
        <taxon>Enoplea</taxon>
        <taxon>Dorylaimia</taxon>
        <taxon>Trichinellida</taxon>
        <taxon>Trichinellidae</taxon>
        <taxon>Trichinella</taxon>
    </lineage>
</organism>
<protein>
    <recommendedName>
        <fullName evidence="3">Integrase catalytic domain-containing protein</fullName>
    </recommendedName>
</protein>
<dbReference type="AlphaFoldDB" id="A0A0V0T4T8"/>
<dbReference type="GO" id="GO:0003676">
    <property type="term" value="F:nucleic acid binding"/>
    <property type="evidence" value="ECO:0007669"/>
    <property type="project" value="InterPro"/>
</dbReference>
<dbReference type="STRING" id="144512.A0A0V0T4T8"/>
<dbReference type="SUPFAM" id="SSF53098">
    <property type="entry name" value="Ribonuclease H-like"/>
    <property type="match status" value="1"/>
</dbReference>
<accession>A0A0V0T4T8</accession>
<evidence type="ECO:0008006" key="3">
    <source>
        <dbReference type="Google" id="ProtNLM"/>
    </source>
</evidence>
<dbReference type="InterPro" id="IPR036397">
    <property type="entry name" value="RNaseH_sf"/>
</dbReference>
<evidence type="ECO:0000313" key="2">
    <source>
        <dbReference type="Proteomes" id="UP000055048"/>
    </source>
</evidence>
<dbReference type="Gene3D" id="3.30.420.10">
    <property type="entry name" value="Ribonuclease H-like superfamily/Ribonuclease H"/>
    <property type="match status" value="1"/>
</dbReference>
<dbReference type="EMBL" id="JYDJ01000660">
    <property type="protein sequence ID" value="KRX33976.1"/>
    <property type="molecule type" value="Genomic_DNA"/>
</dbReference>
<dbReference type="Proteomes" id="UP000055048">
    <property type="component" value="Unassembled WGS sequence"/>
</dbReference>
<name>A0A0V0T4T8_9BILA</name>
<sequence>MQRCRGVINTRCCFPLTERLWRSSCNESTSGRTENQTVSALRRRYWVIRGRQAMKRYIISCITRSRQDVCAVHIDIVADMTTTSFLSAFRRFVARRGNPEVIQSDNFRTCKQADAFMCSLFVGMRAEQFQNELASRCIQWRYTTERAPWSGGYWESLVRSAENALRKVPGRSLRRFHEIRTTLCELESRINNRIQPIIAS</sequence>
<reference evidence="1 2" key="1">
    <citation type="submission" date="2015-01" db="EMBL/GenBank/DDBJ databases">
        <title>Evolution of Trichinella species and genotypes.</title>
        <authorList>
            <person name="Korhonen P.K."/>
            <person name="Edoardo P."/>
            <person name="Giuseppe L.R."/>
            <person name="Gasser R.B."/>
        </authorList>
    </citation>
    <scope>NUCLEOTIDE SEQUENCE [LARGE SCALE GENOMIC DNA]</scope>
    <source>
        <strain evidence="1">ISS417</strain>
    </source>
</reference>